<feature type="transmembrane region" description="Helical" evidence="7">
    <location>
        <begin position="253"/>
        <end position="276"/>
    </location>
</feature>
<keyword evidence="6 7" id="KW-0472">Membrane</keyword>
<evidence type="ECO:0000313" key="9">
    <source>
        <dbReference type="EMBL" id="MXP73978.1"/>
    </source>
</evidence>
<feature type="transmembrane region" description="Helical" evidence="7">
    <location>
        <begin position="14"/>
        <end position="37"/>
    </location>
</feature>
<proteinExistence type="predicted"/>
<accession>A0A7X3SH43</accession>
<evidence type="ECO:0000256" key="5">
    <source>
        <dbReference type="ARBA" id="ARBA00022989"/>
    </source>
</evidence>
<dbReference type="SUPFAM" id="SSF103473">
    <property type="entry name" value="MFS general substrate transporter"/>
    <property type="match status" value="1"/>
</dbReference>
<feature type="transmembrane region" description="Helical" evidence="7">
    <location>
        <begin position="352"/>
        <end position="369"/>
    </location>
</feature>
<evidence type="ECO:0000256" key="3">
    <source>
        <dbReference type="ARBA" id="ARBA00022475"/>
    </source>
</evidence>
<dbReference type="Pfam" id="PF07690">
    <property type="entry name" value="MFS_1"/>
    <property type="match status" value="1"/>
</dbReference>
<evidence type="ECO:0000259" key="8">
    <source>
        <dbReference type="PROSITE" id="PS50850"/>
    </source>
</evidence>
<name>A0A7X3SH43_9FIRM</name>
<evidence type="ECO:0000256" key="1">
    <source>
        <dbReference type="ARBA" id="ARBA00004651"/>
    </source>
</evidence>
<feature type="transmembrane region" description="Helical" evidence="7">
    <location>
        <begin position="375"/>
        <end position="397"/>
    </location>
</feature>
<organism evidence="9 10">
    <name type="scientific">Sporofaciens musculi</name>
    <dbReference type="NCBI Taxonomy" id="2681861"/>
    <lineage>
        <taxon>Bacteria</taxon>
        <taxon>Bacillati</taxon>
        <taxon>Bacillota</taxon>
        <taxon>Clostridia</taxon>
        <taxon>Lachnospirales</taxon>
        <taxon>Lachnospiraceae</taxon>
        <taxon>Sporofaciens</taxon>
    </lineage>
</organism>
<feature type="transmembrane region" description="Helical" evidence="7">
    <location>
        <begin position="288"/>
        <end position="305"/>
    </location>
</feature>
<dbReference type="InterPro" id="IPR020846">
    <property type="entry name" value="MFS_dom"/>
</dbReference>
<dbReference type="GO" id="GO:0005886">
    <property type="term" value="C:plasma membrane"/>
    <property type="evidence" value="ECO:0007669"/>
    <property type="project" value="UniProtKB-SubCell"/>
</dbReference>
<reference evidence="9 10" key="1">
    <citation type="submission" date="2019-12" db="EMBL/GenBank/DDBJ databases">
        <title>Sporaefaciens musculi gen. nov., sp. nov., a novel bacterium isolated from the caecum of an obese mouse.</title>
        <authorList>
            <person name="Rasmussen T.S."/>
            <person name="Streidl T."/>
            <person name="Hitch T.C.A."/>
            <person name="Wortmann E."/>
            <person name="Deptula P."/>
            <person name="Hansen M."/>
            <person name="Nielsen D.S."/>
            <person name="Clavel T."/>
            <person name="Vogensen F.K."/>
        </authorList>
    </citation>
    <scope>NUCLEOTIDE SEQUENCE [LARGE SCALE GENOMIC DNA]</scope>
    <source>
        <strain evidence="9 10">WCA-9-b2</strain>
    </source>
</reference>
<dbReference type="Proteomes" id="UP000460412">
    <property type="component" value="Unassembled WGS sequence"/>
</dbReference>
<comment type="subcellular location">
    <subcellularLocation>
        <location evidence="1">Cell membrane</location>
        <topology evidence="1">Multi-pass membrane protein</topology>
    </subcellularLocation>
</comment>
<feature type="transmembrane region" description="Helical" evidence="7">
    <location>
        <begin position="220"/>
        <end position="241"/>
    </location>
</feature>
<dbReference type="RefSeq" id="WP_159748960.1">
    <property type="nucleotide sequence ID" value="NZ_CATIFW010000025.1"/>
</dbReference>
<keyword evidence="2" id="KW-0813">Transport</keyword>
<evidence type="ECO:0000256" key="4">
    <source>
        <dbReference type="ARBA" id="ARBA00022692"/>
    </source>
</evidence>
<dbReference type="PANTHER" id="PTHR23517:SF3">
    <property type="entry name" value="INTEGRAL MEMBRANE TRANSPORT PROTEIN"/>
    <property type="match status" value="1"/>
</dbReference>
<keyword evidence="10" id="KW-1185">Reference proteome</keyword>
<feature type="transmembrane region" description="Helical" evidence="7">
    <location>
        <begin position="49"/>
        <end position="68"/>
    </location>
</feature>
<dbReference type="InterPro" id="IPR050171">
    <property type="entry name" value="MFS_Transporters"/>
</dbReference>
<keyword evidence="4 7" id="KW-0812">Transmembrane</keyword>
<evidence type="ECO:0000256" key="7">
    <source>
        <dbReference type="SAM" id="Phobius"/>
    </source>
</evidence>
<dbReference type="Gene3D" id="1.20.1250.20">
    <property type="entry name" value="MFS general substrate transporter like domains"/>
    <property type="match status" value="1"/>
</dbReference>
<evidence type="ECO:0000313" key="10">
    <source>
        <dbReference type="Proteomes" id="UP000460412"/>
    </source>
</evidence>
<feature type="transmembrane region" description="Helical" evidence="7">
    <location>
        <begin position="163"/>
        <end position="186"/>
    </location>
</feature>
<evidence type="ECO:0000256" key="2">
    <source>
        <dbReference type="ARBA" id="ARBA00022448"/>
    </source>
</evidence>
<feature type="domain" description="Major facilitator superfamily (MFS) profile" evidence="8">
    <location>
        <begin position="13"/>
        <end position="401"/>
    </location>
</feature>
<comment type="caution">
    <text evidence="9">The sequence shown here is derived from an EMBL/GenBank/DDBJ whole genome shotgun (WGS) entry which is preliminary data.</text>
</comment>
<keyword evidence="3" id="KW-1003">Cell membrane</keyword>
<dbReference type="InterPro" id="IPR036259">
    <property type="entry name" value="MFS_trans_sf"/>
</dbReference>
<dbReference type="PANTHER" id="PTHR23517">
    <property type="entry name" value="RESISTANCE PROTEIN MDTM, PUTATIVE-RELATED-RELATED"/>
    <property type="match status" value="1"/>
</dbReference>
<sequence>MKLISQYKGLRREIYILCFGRLVTAMGAMIWPMLTMILSQKMGMSAKHIAWVMALVGILSLPANLIGGKMADHLNKKMNIVYLDIVSVICYVVCAVIPLSGKSIVLMFIAATCQSMEHPSYNALTADITVTDDRERAYSLQYLCTNLGFVMSPTIAGFLLRDYLWLAFLISGAAIGCSVVLIFFMVKDITPVMDTSQKAVYQADREGEGLWTVLKENKMIVLYILAVSGYYATYQMYNYLLPLDLARLHGDNGAVIFGSITSVNCVVVVVFTPLFTRMFPWISETVKTLLGQVLLVAGFGIFLLFMGWIPVYYIAMIVLTWGEVFSMLAESPYLTKRMPASHRGRINGLSEVLRTGLTSVYQLLIGYIYGIGASFAAWMTVLAFGGVFVLLCVVLVVKDRKVYKNLYL</sequence>
<dbReference type="InterPro" id="IPR011701">
    <property type="entry name" value="MFS"/>
</dbReference>
<dbReference type="AlphaFoldDB" id="A0A7X3SH43"/>
<dbReference type="PROSITE" id="PS50850">
    <property type="entry name" value="MFS"/>
    <property type="match status" value="1"/>
</dbReference>
<dbReference type="GO" id="GO:0022857">
    <property type="term" value="F:transmembrane transporter activity"/>
    <property type="evidence" value="ECO:0007669"/>
    <property type="project" value="InterPro"/>
</dbReference>
<evidence type="ECO:0000256" key="6">
    <source>
        <dbReference type="ARBA" id="ARBA00023136"/>
    </source>
</evidence>
<dbReference type="EMBL" id="WUQX01000001">
    <property type="protein sequence ID" value="MXP73978.1"/>
    <property type="molecule type" value="Genomic_DNA"/>
</dbReference>
<keyword evidence="5 7" id="KW-1133">Transmembrane helix</keyword>
<gene>
    <name evidence="9" type="ORF">GN277_00510</name>
</gene>
<protein>
    <submittedName>
        <fullName evidence="9">MFS transporter</fullName>
    </submittedName>
</protein>